<dbReference type="AlphaFoldDB" id="A0A916BG44"/>
<dbReference type="Gene3D" id="1.20.1600.10">
    <property type="entry name" value="Outer membrane efflux proteins (OEP)"/>
    <property type="match status" value="1"/>
</dbReference>
<dbReference type="InterPro" id="IPR003423">
    <property type="entry name" value="OMP_efflux"/>
</dbReference>
<feature type="signal peptide" evidence="3">
    <location>
        <begin position="1"/>
        <end position="23"/>
    </location>
</feature>
<evidence type="ECO:0000256" key="1">
    <source>
        <dbReference type="ARBA" id="ARBA00007613"/>
    </source>
</evidence>
<comment type="similarity">
    <text evidence="1">Belongs to the outer membrane factor (OMF) (TC 1.B.17) family.</text>
</comment>
<name>A0A916BG44_9PROT</name>
<dbReference type="InterPro" id="IPR010131">
    <property type="entry name" value="MdtP/NodT-like"/>
</dbReference>
<dbReference type="GO" id="GO:0015562">
    <property type="term" value="F:efflux transmembrane transporter activity"/>
    <property type="evidence" value="ECO:0007669"/>
    <property type="project" value="InterPro"/>
</dbReference>
<protein>
    <submittedName>
        <fullName evidence="4">Cobalt-zinc-cadmium resistance protein CzcC</fullName>
    </submittedName>
</protein>
<dbReference type="PANTHER" id="PTHR30203:SF24">
    <property type="entry name" value="BLR4935 PROTEIN"/>
    <property type="match status" value="1"/>
</dbReference>
<dbReference type="SUPFAM" id="SSF56954">
    <property type="entry name" value="Outer membrane efflux proteins (OEP)"/>
    <property type="match status" value="1"/>
</dbReference>
<feature type="chain" id="PRO_5037344639" evidence="3">
    <location>
        <begin position="24"/>
        <end position="432"/>
    </location>
</feature>
<dbReference type="PANTHER" id="PTHR30203">
    <property type="entry name" value="OUTER MEMBRANE CATION EFFLUX PROTEIN"/>
    <property type="match status" value="1"/>
</dbReference>
<evidence type="ECO:0000256" key="2">
    <source>
        <dbReference type="SAM" id="Coils"/>
    </source>
</evidence>
<reference evidence="4" key="1">
    <citation type="submission" date="2021-02" db="EMBL/GenBank/DDBJ databases">
        <authorList>
            <person name="Han P."/>
        </authorList>
    </citation>
    <scope>NUCLEOTIDE SEQUENCE</scope>
    <source>
        <strain evidence="4">Candidatus Nitrotoga sp. ZN8</strain>
    </source>
</reference>
<proteinExistence type="inferred from homology"/>
<dbReference type="EMBL" id="CAJNBL010000014">
    <property type="protein sequence ID" value="CAE6712991.1"/>
    <property type="molecule type" value="Genomic_DNA"/>
</dbReference>
<comment type="caution">
    <text evidence="4">The sequence shown here is derived from an EMBL/GenBank/DDBJ whole genome shotgun (WGS) entry which is preliminary data.</text>
</comment>
<evidence type="ECO:0000313" key="5">
    <source>
        <dbReference type="Proteomes" id="UP000675882"/>
    </source>
</evidence>
<dbReference type="RefSeq" id="WP_213035839.1">
    <property type="nucleotide sequence ID" value="NZ_CAJNBL010000014.1"/>
</dbReference>
<feature type="coiled-coil region" evidence="2">
    <location>
        <begin position="313"/>
        <end position="365"/>
    </location>
</feature>
<sequence length="432" mass="47357">MRTHFLLLGLGLALAFLYDLHQAAEAASLGIDRTVGTNAIHPTELAAPLTLRTALELAYGANPALSAARRELEAVDGSILQAGLVPNPRVEALVEDFRPDNRLAAVYLHQPLEMGGKRPARIAAAERRHDVALAEMNALRAEIRAAVMAAFFDVLVAQERLQLTRELVTLSQRATTAASKRVAAGKVSPVEETRARVAEASVRVELSQAATGLEVARKRLAALWRNPEPRFERAVGQVDALPNLPTKKELDERMANAPGLARAQLEVSRREALMEVERSLRIPDVTFSVGGRRNNELGLNQGLVGVSVPIPFFNRNQGNILEAERRIDKARDELSGTETRIHSEIFQALERLNIARQEIEILQQEILPGSQSAYDAATKGYIMGKFSFLEVLDAQRTLFQSKSQYLRALAEAHRSAADIEKILGESTGQSVP</sequence>
<gene>
    <name evidence="4" type="primary">czcC</name>
    <name evidence="4" type="ORF">NTGZN8_210006</name>
</gene>
<keyword evidence="2" id="KW-0175">Coiled coil</keyword>
<evidence type="ECO:0000313" key="4">
    <source>
        <dbReference type="EMBL" id="CAE6712991.1"/>
    </source>
</evidence>
<dbReference type="Pfam" id="PF02321">
    <property type="entry name" value="OEP"/>
    <property type="match status" value="2"/>
</dbReference>
<dbReference type="Proteomes" id="UP000675882">
    <property type="component" value="Unassembled WGS sequence"/>
</dbReference>
<keyword evidence="5" id="KW-1185">Reference proteome</keyword>
<keyword evidence="3" id="KW-0732">Signal</keyword>
<accession>A0A916BG44</accession>
<evidence type="ECO:0000256" key="3">
    <source>
        <dbReference type="SAM" id="SignalP"/>
    </source>
</evidence>
<organism evidence="4 5">
    <name type="scientific">Candidatus Nitrotoga fabula</name>
    <dbReference type="NCBI Taxonomy" id="2182327"/>
    <lineage>
        <taxon>Bacteria</taxon>
        <taxon>Pseudomonadati</taxon>
        <taxon>Pseudomonadota</taxon>
        <taxon>Betaproteobacteria</taxon>
        <taxon>Nitrosomonadales</taxon>
        <taxon>Gallionellaceae</taxon>
        <taxon>Candidatus Nitrotoga</taxon>
    </lineage>
</organism>